<evidence type="ECO:0000256" key="3">
    <source>
        <dbReference type="ARBA" id="ARBA00022806"/>
    </source>
</evidence>
<keyword evidence="3 9" id="KW-0347">Helicase</keyword>
<dbReference type="PROSITE" id="PS51198">
    <property type="entry name" value="UVRD_HELICASE_ATP_BIND"/>
    <property type="match status" value="1"/>
</dbReference>
<dbReference type="Pfam" id="PF00580">
    <property type="entry name" value="UvrD-helicase"/>
    <property type="match status" value="1"/>
</dbReference>
<feature type="binding site" evidence="9">
    <location>
        <begin position="218"/>
        <end position="225"/>
    </location>
    <ligand>
        <name>ATP</name>
        <dbReference type="ChEBI" id="CHEBI:30616"/>
    </ligand>
</feature>
<keyword evidence="5" id="KW-0413">Isomerase</keyword>
<dbReference type="Proteomes" id="UP000027318">
    <property type="component" value="Unassembled WGS sequence"/>
</dbReference>
<dbReference type="EMBL" id="JMSZ01000021">
    <property type="protein sequence ID" value="KDE39839.1"/>
    <property type="molecule type" value="Genomic_DNA"/>
</dbReference>
<keyword evidence="2 9" id="KW-0378">Hydrolase</keyword>
<dbReference type="PANTHER" id="PTHR11070:SF63">
    <property type="entry name" value="DNA HELICASE IV"/>
    <property type="match status" value="1"/>
</dbReference>
<dbReference type="OrthoDB" id="5298826at2"/>
<dbReference type="InterPro" id="IPR014017">
    <property type="entry name" value="DNA_helicase_UvrD-like_C"/>
</dbReference>
<evidence type="ECO:0000256" key="5">
    <source>
        <dbReference type="ARBA" id="ARBA00023235"/>
    </source>
</evidence>
<dbReference type="InterPro" id="IPR000212">
    <property type="entry name" value="DNA_helicase_UvrD/REP"/>
</dbReference>
<evidence type="ECO:0000313" key="11">
    <source>
        <dbReference type="EMBL" id="KDE39839.1"/>
    </source>
</evidence>
<dbReference type="EC" id="5.6.2.4" evidence="7"/>
<proteinExistence type="predicted"/>
<dbReference type="GO" id="GO:0043138">
    <property type="term" value="F:3'-5' DNA helicase activity"/>
    <property type="evidence" value="ECO:0007669"/>
    <property type="project" value="UniProtKB-EC"/>
</dbReference>
<dbReference type="GO" id="GO:0000725">
    <property type="term" value="P:recombinational repair"/>
    <property type="evidence" value="ECO:0007669"/>
    <property type="project" value="TreeGrafter"/>
</dbReference>
<dbReference type="GO" id="GO:0005524">
    <property type="term" value="F:ATP binding"/>
    <property type="evidence" value="ECO:0007669"/>
    <property type="project" value="UniProtKB-UniRule"/>
</dbReference>
<name>A0A063Y2D3_9GAMM</name>
<dbReference type="GO" id="GO:0003677">
    <property type="term" value="F:DNA binding"/>
    <property type="evidence" value="ECO:0007669"/>
    <property type="project" value="InterPro"/>
</dbReference>
<dbReference type="Gene3D" id="3.40.50.300">
    <property type="entry name" value="P-loop containing nucleotide triphosphate hydrolases"/>
    <property type="match status" value="3"/>
</dbReference>
<accession>A0A063Y2D3</accession>
<dbReference type="GO" id="GO:0005694">
    <property type="term" value="C:chromosome"/>
    <property type="evidence" value="ECO:0007669"/>
    <property type="project" value="InterPro"/>
</dbReference>
<feature type="domain" description="UvrD-like helicase ATP-binding" evidence="10">
    <location>
        <begin position="197"/>
        <end position="657"/>
    </location>
</feature>
<evidence type="ECO:0000256" key="6">
    <source>
        <dbReference type="ARBA" id="ARBA00034617"/>
    </source>
</evidence>
<evidence type="ECO:0000256" key="7">
    <source>
        <dbReference type="ARBA" id="ARBA00034808"/>
    </source>
</evidence>
<comment type="catalytic activity">
    <reaction evidence="6">
        <text>Couples ATP hydrolysis with the unwinding of duplex DNA by translocating in the 3'-5' direction.</text>
        <dbReference type="EC" id="5.6.2.4"/>
    </reaction>
</comment>
<dbReference type="AlphaFoldDB" id="A0A063Y2D3"/>
<protein>
    <recommendedName>
        <fullName evidence="7">DNA 3'-5' helicase</fullName>
        <ecNumber evidence="7">5.6.2.4</ecNumber>
    </recommendedName>
</protein>
<organism evidence="11 12">
    <name type="scientific">Nitrincola lacisaponensis</name>
    <dbReference type="NCBI Taxonomy" id="267850"/>
    <lineage>
        <taxon>Bacteria</taxon>
        <taxon>Pseudomonadati</taxon>
        <taxon>Pseudomonadota</taxon>
        <taxon>Gammaproteobacteria</taxon>
        <taxon>Oceanospirillales</taxon>
        <taxon>Oceanospirillaceae</taxon>
        <taxon>Nitrincola</taxon>
    </lineage>
</organism>
<dbReference type="FunFam" id="3.40.50.300:FF:000975">
    <property type="entry name" value="DNA helicase"/>
    <property type="match status" value="1"/>
</dbReference>
<evidence type="ECO:0000256" key="1">
    <source>
        <dbReference type="ARBA" id="ARBA00022741"/>
    </source>
</evidence>
<dbReference type="GO" id="GO:0003916">
    <property type="term" value="F:DNA topoisomerase activity"/>
    <property type="evidence" value="ECO:0007669"/>
    <property type="project" value="InterPro"/>
</dbReference>
<evidence type="ECO:0000259" key="10">
    <source>
        <dbReference type="PROSITE" id="PS51198"/>
    </source>
</evidence>
<dbReference type="Pfam" id="PF13361">
    <property type="entry name" value="UvrD_C"/>
    <property type="match status" value="1"/>
</dbReference>
<dbReference type="GO" id="GO:0005829">
    <property type="term" value="C:cytosol"/>
    <property type="evidence" value="ECO:0007669"/>
    <property type="project" value="TreeGrafter"/>
</dbReference>
<dbReference type="GO" id="GO:0016887">
    <property type="term" value="F:ATP hydrolysis activity"/>
    <property type="evidence" value="ECO:0007669"/>
    <property type="project" value="RHEA"/>
</dbReference>
<evidence type="ECO:0000256" key="2">
    <source>
        <dbReference type="ARBA" id="ARBA00022801"/>
    </source>
</evidence>
<dbReference type="SUPFAM" id="SSF52540">
    <property type="entry name" value="P-loop containing nucleoside triphosphate hydrolases"/>
    <property type="match status" value="1"/>
</dbReference>
<keyword evidence="1 9" id="KW-0547">Nucleotide-binding</keyword>
<comment type="caution">
    <text evidence="11">The sequence shown here is derived from an EMBL/GenBank/DDBJ whole genome shotgun (WGS) entry which is preliminary data.</text>
</comment>
<dbReference type="PANTHER" id="PTHR11070">
    <property type="entry name" value="UVRD / RECB / PCRA DNA HELICASE FAMILY MEMBER"/>
    <property type="match status" value="1"/>
</dbReference>
<sequence>MVTDSTATFELKISPHWLPKLFGAKPAVLNIADGKVSVSVNGSQSVAVELNDFDLSKVVKKGIFFSSVNIKTVHGNIQLKGLTHDTANEFFVWLRAQWLVQIAPSIRKVDEAVRRILGRGYPRTSRIEKAQAYVRKAYSTFKVLPEADWNDQPDSASFKLLADIANKDSDGWRQFQNRYVAKQLKAYRDFFDTVESQPLTDKQREACIVDEDNNLVLAGAGTGKTSVMVGRAGYLLESKQAKPEQILMLAFANKAAAEMQERIENRLGHTHITASTFHKLGKNIIAKVEGEQPSLSPLAEDDTLLAWHINNWHAQHLEEPAYKKLTLDYFEKYLYPEANPFDFESEGAYFDFILANDIRTLKGELVKSLGECLIANHLFKLGIEYEYEAAYEHHTATVLHRQYQPDFYLPEHGIYIEYFGIDRNRNTAPYIDRDKYHEGMEWKRSLHQQHQTQLIELFHYQNLEGTLLTSIEEQLTSLNAEFEPLPEDAVLNTLREFGAINHFAILLKDLLKRYRANCFEPAQLERTIQAAPNQNQVRAAIGLLTPILKDYQAFLDAQGYIDFDDMINKALKYVEMGQFKSPWRFILVDEFQDISDPRARLVKALRDSAPDSSLFCVGDDWQAIYRFTGSDLTFTTQFEQVFGTTAITPLDLTFRFNSAIGEVATQFVLQNPNQIKKELKSNRVERRPTVSLMRADNNDQKPDAESRTARVLRRISSIAEPNSKVYFLSRFGFYLPDLHMLKMFRAQYPALNIEAMTIHTSKGKEADYVVVLGLEAGKHGFPSEKVTHPLLEALLPPLEAYKHAEERRLFYVALTRAKQRAYLVADMAVASDFVVELLKNDYKIELNEFEASLAQQLFHLLKCVKCKTGTLVSRQSQFGKFFGCNKYPLCSHKERGCAQCGSPMTRVDRFKVCVNSECRHWVPICPKCGAELTLRKGKYGEFWGCRNYRQEGDACRHTENSIIFDKDKILKELEKHIETATSNAE</sequence>
<evidence type="ECO:0000313" key="12">
    <source>
        <dbReference type="Proteomes" id="UP000027318"/>
    </source>
</evidence>
<dbReference type="GO" id="GO:0006265">
    <property type="term" value="P:DNA topological change"/>
    <property type="evidence" value="ECO:0007669"/>
    <property type="project" value="InterPro"/>
</dbReference>
<dbReference type="RefSeq" id="WP_051632641.1">
    <property type="nucleotide sequence ID" value="NZ_JMSZ01000021.1"/>
</dbReference>
<dbReference type="InterPro" id="IPR013498">
    <property type="entry name" value="Topo_IA_Znf"/>
</dbReference>
<dbReference type="PATRIC" id="fig|267850.7.peg.1455"/>
<dbReference type="Gene3D" id="3.30.65.10">
    <property type="entry name" value="Bacterial Topoisomerase I, domain 1"/>
    <property type="match status" value="2"/>
</dbReference>
<evidence type="ECO:0000256" key="8">
    <source>
        <dbReference type="ARBA" id="ARBA00048988"/>
    </source>
</evidence>
<dbReference type="Gene3D" id="3.40.91.30">
    <property type="match status" value="1"/>
</dbReference>
<gene>
    <name evidence="11" type="ORF">ADINL_1476</name>
</gene>
<dbReference type="STRING" id="267850.ADINL_1476"/>
<evidence type="ECO:0000256" key="9">
    <source>
        <dbReference type="PROSITE-ProRule" id="PRU00560"/>
    </source>
</evidence>
<dbReference type="SUPFAM" id="SSF57783">
    <property type="entry name" value="Zinc beta-ribbon"/>
    <property type="match status" value="1"/>
</dbReference>
<dbReference type="Pfam" id="PF01396">
    <property type="entry name" value="Zn_ribbon_Top1"/>
    <property type="match status" value="2"/>
</dbReference>
<dbReference type="InterPro" id="IPR014016">
    <property type="entry name" value="UvrD-like_ATP-bd"/>
</dbReference>
<keyword evidence="4 9" id="KW-0067">ATP-binding</keyword>
<keyword evidence="12" id="KW-1185">Reference proteome</keyword>
<dbReference type="InterPro" id="IPR027417">
    <property type="entry name" value="P-loop_NTPase"/>
</dbReference>
<evidence type="ECO:0000256" key="4">
    <source>
        <dbReference type="ARBA" id="ARBA00022840"/>
    </source>
</evidence>
<comment type="catalytic activity">
    <reaction evidence="8">
        <text>ATP + H2O = ADP + phosphate + H(+)</text>
        <dbReference type="Rhea" id="RHEA:13065"/>
        <dbReference type="ChEBI" id="CHEBI:15377"/>
        <dbReference type="ChEBI" id="CHEBI:15378"/>
        <dbReference type="ChEBI" id="CHEBI:30616"/>
        <dbReference type="ChEBI" id="CHEBI:43474"/>
        <dbReference type="ChEBI" id="CHEBI:456216"/>
        <dbReference type="EC" id="5.6.2.4"/>
    </reaction>
</comment>
<reference evidence="11 12" key="1">
    <citation type="journal article" date="2005" name="Int. J. Syst. Evol. Microbiol.">
        <title>Nitrincola lacisaponensis gen. nov., sp. nov., a novel alkaliphilic bacterium isolated from an alkaline, saline lake.</title>
        <authorList>
            <person name="Dimitriu P.A."/>
            <person name="Shukla S.K."/>
            <person name="Conradt J."/>
            <person name="Marquez M.C."/>
            <person name="Ventosa A."/>
            <person name="Maglia A."/>
            <person name="Peyton B.M."/>
            <person name="Pinkart H.C."/>
            <person name="Mormile M.R."/>
        </authorList>
    </citation>
    <scope>NUCLEOTIDE SEQUENCE [LARGE SCALE GENOMIC DNA]</scope>
    <source>
        <strain evidence="11 12">4CA</strain>
    </source>
</reference>